<accession>A2DXA9</accession>
<organism evidence="1 2">
    <name type="scientific">Trichomonas vaginalis (strain ATCC PRA-98 / G3)</name>
    <dbReference type="NCBI Taxonomy" id="412133"/>
    <lineage>
        <taxon>Eukaryota</taxon>
        <taxon>Metamonada</taxon>
        <taxon>Parabasalia</taxon>
        <taxon>Trichomonadida</taxon>
        <taxon>Trichomonadidae</taxon>
        <taxon>Trichomonas</taxon>
    </lineage>
</organism>
<dbReference type="Proteomes" id="UP000001542">
    <property type="component" value="Unassembled WGS sequence"/>
</dbReference>
<keyword evidence="2" id="KW-1185">Reference proteome</keyword>
<reference evidence="1" key="2">
    <citation type="journal article" date="2007" name="Science">
        <title>Draft genome sequence of the sexually transmitted pathogen Trichomonas vaginalis.</title>
        <authorList>
            <person name="Carlton J.M."/>
            <person name="Hirt R.P."/>
            <person name="Silva J.C."/>
            <person name="Delcher A.L."/>
            <person name="Schatz M."/>
            <person name="Zhao Q."/>
            <person name="Wortman J.R."/>
            <person name="Bidwell S.L."/>
            <person name="Alsmark U.C.M."/>
            <person name="Besteiro S."/>
            <person name="Sicheritz-Ponten T."/>
            <person name="Noel C.J."/>
            <person name="Dacks J.B."/>
            <person name="Foster P.G."/>
            <person name="Simillion C."/>
            <person name="Van de Peer Y."/>
            <person name="Miranda-Saavedra D."/>
            <person name="Barton G.J."/>
            <person name="Westrop G.D."/>
            <person name="Mueller S."/>
            <person name="Dessi D."/>
            <person name="Fiori P.L."/>
            <person name="Ren Q."/>
            <person name="Paulsen I."/>
            <person name="Zhang H."/>
            <person name="Bastida-Corcuera F.D."/>
            <person name="Simoes-Barbosa A."/>
            <person name="Brown M.T."/>
            <person name="Hayes R.D."/>
            <person name="Mukherjee M."/>
            <person name="Okumura C.Y."/>
            <person name="Schneider R."/>
            <person name="Smith A.J."/>
            <person name="Vanacova S."/>
            <person name="Villalvazo M."/>
            <person name="Haas B.J."/>
            <person name="Pertea M."/>
            <person name="Feldblyum T.V."/>
            <person name="Utterback T.R."/>
            <person name="Shu C.L."/>
            <person name="Osoegawa K."/>
            <person name="de Jong P.J."/>
            <person name="Hrdy I."/>
            <person name="Horvathova L."/>
            <person name="Zubacova Z."/>
            <person name="Dolezal P."/>
            <person name="Malik S.B."/>
            <person name="Logsdon J.M. Jr."/>
            <person name="Henze K."/>
            <person name="Gupta A."/>
            <person name="Wang C.C."/>
            <person name="Dunne R.L."/>
            <person name="Upcroft J.A."/>
            <person name="Upcroft P."/>
            <person name="White O."/>
            <person name="Salzberg S.L."/>
            <person name="Tang P."/>
            <person name="Chiu C.-H."/>
            <person name="Lee Y.-S."/>
            <person name="Embley T.M."/>
            <person name="Coombs G.H."/>
            <person name="Mottram J.C."/>
            <person name="Tachezy J."/>
            <person name="Fraser-Liggett C.M."/>
            <person name="Johnson P.J."/>
        </authorList>
    </citation>
    <scope>NUCLEOTIDE SEQUENCE [LARGE SCALE GENOMIC DNA]</scope>
    <source>
        <strain evidence="1">G3</strain>
    </source>
</reference>
<dbReference type="InterPro" id="IPR053139">
    <property type="entry name" value="Surface_bspA-like"/>
</dbReference>
<dbReference type="RefSeq" id="XP_001327214.1">
    <property type="nucleotide sequence ID" value="XM_001327179.1"/>
</dbReference>
<protein>
    <submittedName>
        <fullName evidence="1">Leucine Rich Repeat family protein</fullName>
    </submittedName>
</protein>
<evidence type="ECO:0000313" key="2">
    <source>
        <dbReference type="Proteomes" id="UP000001542"/>
    </source>
</evidence>
<dbReference type="InterPro" id="IPR032675">
    <property type="entry name" value="LRR_dom_sf"/>
</dbReference>
<reference evidence="1" key="1">
    <citation type="submission" date="2006-10" db="EMBL/GenBank/DDBJ databases">
        <authorList>
            <person name="Amadeo P."/>
            <person name="Zhao Q."/>
            <person name="Wortman J."/>
            <person name="Fraser-Liggett C."/>
            <person name="Carlton J."/>
        </authorList>
    </citation>
    <scope>NUCLEOTIDE SEQUENCE</scope>
    <source>
        <strain evidence="1">G3</strain>
    </source>
</reference>
<dbReference type="STRING" id="5722.A2DXA9"/>
<dbReference type="EMBL" id="DS113262">
    <property type="protein sequence ID" value="EAY14991.1"/>
    <property type="molecule type" value="Genomic_DNA"/>
</dbReference>
<dbReference type="SUPFAM" id="SSF52058">
    <property type="entry name" value="L domain-like"/>
    <property type="match status" value="2"/>
</dbReference>
<gene>
    <name evidence="1" type="ORF">TVAG_397220</name>
</gene>
<dbReference type="InParanoid" id="A2DXA9"/>
<dbReference type="VEuPathDB" id="TrichDB:TVAGG3_0672940"/>
<dbReference type="Gene3D" id="3.80.10.10">
    <property type="entry name" value="Ribonuclease Inhibitor"/>
    <property type="match status" value="4"/>
</dbReference>
<dbReference type="InterPro" id="IPR026906">
    <property type="entry name" value="LRR_5"/>
</dbReference>
<dbReference type="KEGG" id="tva:4772991"/>
<dbReference type="PANTHER" id="PTHR45661">
    <property type="entry name" value="SURFACE ANTIGEN"/>
    <property type="match status" value="1"/>
</dbReference>
<dbReference type="Pfam" id="PF13306">
    <property type="entry name" value="LRR_5"/>
    <property type="match status" value="5"/>
</dbReference>
<evidence type="ECO:0000313" key="1">
    <source>
        <dbReference type="EMBL" id="EAY14991.1"/>
    </source>
</evidence>
<proteinExistence type="predicted"/>
<dbReference type="PANTHER" id="PTHR45661:SF3">
    <property type="entry name" value="IG-LIKE DOMAIN-CONTAINING PROTEIN"/>
    <property type="match status" value="1"/>
</dbReference>
<dbReference type="VEuPathDB" id="TrichDB:TVAG_397220"/>
<dbReference type="SMR" id="A2DXA9"/>
<sequence>MITILVLFFKDINQSCYSSDGKKLTKVTDPSPYLKISAKCEVILDECFRELNTLISFSFEIDPNITTIGTRSFWGCKNLSIINLSSCTKLKTISYAAFGSCEKVSEILFPRGLLEIQKIAFFSNKLVTIVKIPASVKFIDREAFYFCEKLENAIFEEGSNVKSLENNVFAYTNITSFQIPENVSKVDGWIFSNAKLKNLTSILWLKIILCFQQIKVFFFFICNRSFETYVIPDFVTILGDHLFYDSIIKTIVLPNSITTIGYRCFCFTHLITIQIPQNVKYIDEQAFFLCSELINATFLGAPDYLGDKVFDNCKKLEIINFPNSPMNINGNNFITNNTPKTKMYFTNKTLFRDNSINRITNVSVSYINDSDLIITPRLFVMNANQTIIYEFWGYNYFYYSTIPKSVSCIKERAFQNSIIPQINLEKDSKLSVIENFAFLNCSKLVSFNFSSTYLNTIGVESFKDCIKLTSVSFASSDLVIMDTAFENCISLVSVANVINIPNRCFRGCVNLTNIGIQGYSKMIGYKSFENCYSIESISIPSSVQYISEYSFLNCRNLKSMIFPERNHLVNISINSFSGCNLLQNISNFESDKYKCIDNTIYTKNETGEYLIFHLNRSLDKTLFINCSVICTYSFNECNNIYNITILPNSVSLIEKYSFNNCLNLQHINFPLSVETVESNSFFECRSIRCPLIIENKKLHYIRMINESGIPLTLIISCRVIHGSKKPGIFKKFYNSSTKFIFGQLSK</sequence>
<dbReference type="AlphaFoldDB" id="A2DXA9"/>
<name>A2DXA9_TRIV3</name>